<dbReference type="InterPro" id="IPR024344">
    <property type="entry name" value="MDMPI_metal-binding"/>
</dbReference>
<keyword evidence="3" id="KW-1185">Reference proteome</keyword>
<dbReference type="Pfam" id="PF11716">
    <property type="entry name" value="MDMPI_N"/>
    <property type="match status" value="1"/>
</dbReference>
<accession>A0A975XZ90</accession>
<feature type="domain" description="Mycothiol-dependent maleylpyruvate isomerase metal-binding" evidence="1">
    <location>
        <begin position="7"/>
        <end position="94"/>
    </location>
</feature>
<dbReference type="RefSeq" id="WP_216938687.1">
    <property type="nucleotide sequence ID" value="NZ_CP077062.1"/>
</dbReference>
<reference evidence="2" key="1">
    <citation type="submission" date="2021-06" db="EMBL/GenBank/DDBJ databases">
        <title>Complete genome sequence of Nocardioides sp. G188.</title>
        <authorList>
            <person name="Im W.-T."/>
        </authorList>
    </citation>
    <scope>NUCLEOTIDE SEQUENCE</scope>
    <source>
        <strain evidence="2">G188</strain>
    </source>
</reference>
<dbReference type="AlphaFoldDB" id="A0A975XZ90"/>
<dbReference type="NCBIfam" id="TIGR03083">
    <property type="entry name" value="maleylpyruvate isomerase family mycothiol-dependent enzyme"/>
    <property type="match status" value="1"/>
</dbReference>
<name>A0A975XZ90_9ACTN</name>
<dbReference type="GO" id="GO:0016853">
    <property type="term" value="F:isomerase activity"/>
    <property type="evidence" value="ECO:0007669"/>
    <property type="project" value="UniProtKB-KW"/>
</dbReference>
<dbReference type="GO" id="GO:0046872">
    <property type="term" value="F:metal ion binding"/>
    <property type="evidence" value="ECO:0007669"/>
    <property type="project" value="InterPro"/>
</dbReference>
<gene>
    <name evidence="2" type="ORF">KRR39_17035</name>
</gene>
<protein>
    <submittedName>
        <fullName evidence="2">Maleylpyruvate isomerase family mycothiol-dependent enzyme</fullName>
    </submittedName>
</protein>
<proteinExistence type="predicted"/>
<dbReference type="InterPro" id="IPR017517">
    <property type="entry name" value="Maleyloyr_isom"/>
</dbReference>
<evidence type="ECO:0000259" key="1">
    <source>
        <dbReference type="Pfam" id="PF11716"/>
    </source>
</evidence>
<organism evidence="2 3">
    <name type="scientific">Nocardioides panacis</name>
    <dbReference type="NCBI Taxonomy" id="2849501"/>
    <lineage>
        <taxon>Bacteria</taxon>
        <taxon>Bacillati</taxon>
        <taxon>Actinomycetota</taxon>
        <taxon>Actinomycetes</taxon>
        <taxon>Propionibacteriales</taxon>
        <taxon>Nocardioidaceae</taxon>
        <taxon>Nocardioides</taxon>
    </lineage>
</organism>
<dbReference type="Proteomes" id="UP000683575">
    <property type="component" value="Chromosome"/>
</dbReference>
<sequence length="221" mass="24307">MDAVEEWRAAYGRVTDLVGSLGAEEAARRVPACPDWTVRDLLSHMIGLDADVVAGDEPDDHNSTWTQRQVDARAGRTVGELLEEWRSLVGPLTGWMQEFTTRPLGDLVIHEQDLRGALGRPGARDNAGLLSLRDRMLGRFEARLGAARPIALYGGSWQWCSSGPASDAEVVVRASEFDLARALMSRRSAAQIRRWTERGDVAPYLPAFETLGPLPADELDD</sequence>
<evidence type="ECO:0000313" key="2">
    <source>
        <dbReference type="EMBL" id="QWZ07176.1"/>
    </source>
</evidence>
<keyword evidence="2" id="KW-0413">Isomerase</keyword>
<evidence type="ECO:0000313" key="3">
    <source>
        <dbReference type="Proteomes" id="UP000683575"/>
    </source>
</evidence>
<dbReference type="KEGG" id="nps:KRR39_17035"/>
<dbReference type="EMBL" id="CP077062">
    <property type="protein sequence ID" value="QWZ07176.1"/>
    <property type="molecule type" value="Genomic_DNA"/>
</dbReference>